<protein>
    <submittedName>
        <fullName evidence="2">Uncharacterized protein</fullName>
    </submittedName>
</protein>
<gene>
    <name evidence="2" type="ORF">HRI_001991400</name>
</gene>
<dbReference type="OrthoDB" id="673776at2759"/>
<reference evidence="2" key="1">
    <citation type="submission" date="2023-05" db="EMBL/GenBank/DDBJ databases">
        <title>Genome and transcriptome analyses reveal genes involved in the formation of fine ridges on petal epidermal cells in Hibiscus trionum.</title>
        <authorList>
            <person name="Koshimizu S."/>
            <person name="Masuda S."/>
            <person name="Ishii T."/>
            <person name="Shirasu K."/>
            <person name="Hoshino A."/>
            <person name="Arita M."/>
        </authorList>
    </citation>
    <scope>NUCLEOTIDE SEQUENCE</scope>
    <source>
        <strain evidence="2">Hamamatsu line</strain>
    </source>
</reference>
<keyword evidence="1" id="KW-0812">Transmembrane</keyword>
<keyword evidence="3" id="KW-1185">Reference proteome</keyword>
<feature type="transmembrane region" description="Helical" evidence="1">
    <location>
        <begin position="6"/>
        <end position="29"/>
    </location>
</feature>
<organism evidence="2 3">
    <name type="scientific">Hibiscus trionum</name>
    <name type="common">Flower of an hour</name>
    <dbReference type="NCBI Taxonomy" id="183268"/>
    <lineage>
        <taxon>Eukaryota</taxon>
        <taxon>Viridiplantae</taxon>
        <taxon>Streptophyta</taxon>
        <taxon>Embryophyta</taxon>
        <taxon>Tracheophyta</taxon>
        <taxon>Spermatophyta</taxon>
        <taxon>Magnoliopsida</taxon>
        <taxon>eudicotyledons</taxon>
        <taxon>Gunneridae</taxon>
        <taxon>Pentapetalae</taxon>
        <taxon>rosids</taxon>
        <taxon>malvids</taxon>
        <taxon>Malvales</taxon>
        <taxon>Malvaceae</taxon>
        <taxon>Malvoideae</taxon>
        <taxon>Hibiscus</taxon>
    </lineage>
</organism>
<comment type="caution">
    <text evidence="2">The sequence shown here is derived from an EMBL/GenBank/DDBJ whole genome shotgun (WGS) entry which is preliminary data.</text>
</comment>
<dbReference type="EMBL" id="BSYR01000019">
    <property type="protein sequence ID" value="GMI83221.1"/>
    <property type="molecule type" value="Genomic_DNA"/>
</dbReference>
<accession>A0A9W7HTP8</accession>
<keyword evidence="1" id="KW-1133">Transmembrane helix</keyword>
<evidence type="ECO:0000313" key="3">
    <source>
        <dbReference type="Proteomes" id="UP001165190"/>
    </source>
</evidence>
<evidence type="ECO:0000313" key="2">
    <source>
        <dbReference type="EMBL" id="GMI83221.1"/>
    </source>
</evidence>
<evidence type="ECO:0000256" key="1">
    <source>
        <dbReference type="SAM" id="Phobius"/>
    </source>
</evidence>
<keyword evidence="1" id="KW-0472">Membrane</keyword>
<proteinExistence type="predicted"/>
<name>A0A9W7HTP8_HIBTR</name>
<dbReference type="Proteomes" id="UP001165190">
    <property type="component" value="Unassembled WGS sequence"/>
</dbReference>
<dbReference type="AlphaFoldDB" id="A0A9W7HTP8"/>
<sequence>MYIYIFPLFFCFHSAALSFCISGLSLPIIKRLPWCSKMSEDDPILSDILWSLTDFLSSDDSDGFVRHFKCEREIYRASYRSKQMFLTSLFIDFETYDAFKCATALLAGETGLDIDINDLDPDRSGLGSNPLFFTFTSHVLVDLYIHSGALTDIRIKGMLPLNFALLNMSWLYEKFDWSSKRSICLIIIRLFLYLNLLDSLRLLFEHTKEVDKEVHGYVVGGKLFETTALLLVGREKITSPSFFKDFTSSGSMSLHQLVLLELGNKLETMNSMLDMIEVVQSVGPEIDQYRQDIPELSMEELATKVACLFIKKGFVECEDLKRFEVMLLRLYKSVSVETLPTHHQCFLKLLGSKLHGENEGSELESKDVADAMFLNPIGSSSPDILEIEF</sequence>